<organism evidence="3 4">
    <name type="scientific">Astrephomene gubernaculifera</name>
    <dbReference type="NCBI Taxonomy" id="47775"/>
    <lineage>
        <taxon>Eukaryota</taxon>
        <taxon>Viridiplantae</taxon>
        <taxon>Chlorophyta</taxon>
        <taxon>core chlorophytes</taxon>
        <taxon>Chlorophyceae</taxon>
        <taxon>CS clade</taxon>
        <taxon>Chlamydomonadales</taxon>
        <taxon>Astrephomenaceae</taxon>
        <taxon>Astrephomene</taxon>
    </lineage>
</organism>
<dbReference type="AlphaFoldDB" id="A0AAD3DV46"/>
<dbReference type="PANTHER" id="PTHR47296:SF1">
    <property type="entry name" value="PROTEIN TIC 40, CHLOROPLASTIC"/>
    <property type="match status" value="1"/>
</dbReference>
<accession>A0AAD3DV46</accession>
<feature type="domain" description="STI1" evidence="2">
    <location>
        <begin position="68"/>
        <end position="102"/>
    </location>
</feature>
<dbReference type="SMART" id="SM00727">
    <property type="entry name" value="STI1"/>
    <property type="match status" value="3"/>
</dbReference>
<name>A0AAD3DV46_9CHLO</name>
<dbReference type="InterPro" id="IPR006636">
    <property type="entry name" value="STI1_HS-bd"/>
</dbReference>
<protein>
    <recommendedName>
        <fullName evidence="2">STI1 domain-containing protein</fullName>
    </recommendedName>
</protein>
<dbReference type="GO" id="GO:0009535">
    <property type="term" value="C:chloroplast thylakoid membrane"/>
    <property type="evidence" value="ECO:0007669"/>
    <property type="project" value="TreeGrafter"/>
</dbReference>
<feature type="domain" description="STI1" evidence="2">
    <location>
        <begin position="150"/>
        <end position="189"/>
    </location>
</feature>
<dbReference type="PANTHER" id="PTHR47296">
    <property type="entry name" value="PROTEIN TIC 40, CHLOROPLASTIC"/>
    <property type="match status" value="1"/>
</dbReference>
<feature type="domain" description="STI1" evidence="2">
    <location>
        <begin position="295"/>
        <end position="333"/>
    </location>
</feature>
<feature type="compositionally biased region" description="Low complexity" evidence="1">
    <location>
        <begin position="255"/>
        <end position="292"/>
    </location>
</feature>
<evidence type="ECO:0000259" key="2">
    <source>
        <dbReference type="SMART" id="SM00727"/>
    </source>
</evidence>
<evidence type="ECO:0000313" key="4">
    <source>
        <dbReference type="Proteomes" id="UP001054857"/>
    </source>
</evidence>
<keyword evidence="4" id="KW-1185">Reference proteome</keyword>
<dbReference type="GO" id="GO:0009658">
    <property type="term" value="P:chloroplast organization"/>
    <property type="evidence" value="ECO:0007669"/>
    <property type="project" value="TreeGrafter"/>
</dbReference>
<proteinExistence type="predicted"/>
<dbReference type="GO" id="GO:0009706">
    <property type="term" value="C:chloroplast inner membrane"/>
    <property type="evidence" value="ECO:0007669"/>
    <property type="project" value="TreeGrafter"/>
</dbReference>
<sequence>MQALARAMLRPAMLAGRMGMETKTVAACVSAASLTLKPACGSVRHWSAAPSEEALRKAERMVDVMSQSPALQQMMLGAMPAPLRNPEMVKQVFQDPSMRRKIAEMIATRGINIPDHMLERLSPTSMDETFARAKRLGLDPAVLFQRLMAHPGLLAKLQQPRFMVAFLDIAEDPTRQAKYEGDKEVLDVVFQVREIMGTVKAPASATPATPEALPAEATAAPAAPASPSVETPIAMGTGEAPPSSAPAPPPPGQPAAPEAAPAAAAASNEGAESSTAPPAAASSASSSSSEASDFNPLVALMRTDPKAAKWLENPTVMTALNEVQKSPWKTMKYVFNRDVMAAFKDLKTLMAGKKLE</sequence>
<dbReference type="Gene3D" id="1.10.260.100">
    <property type="match status" value="2"/>
</dbReference>
<comment type="caution">
    <text evidence="3">The sequence shown here is derived from an EMBL/GenBank/DDBJ whole genome shotgun (WGS) entry which is preliminary data.</text>
</comment>
<dbReference type="Proteomes" id="UP001054857">
    <property type="component" value="Unassembled WGS sequence"/>
</dbReference>
<feature type="compositionally biased region" description="Pro residues" evidence="1">
    <location>
        <begin position="243"/>
        <end position="254"/>
    </location>
</feature>
<evidence type="ECO:0000313" key="3">
    <source>
        <dbReference type="EMBL" id="GFR46411.1"/>
    </source>
</evidence>
<feature type="compositionally biased region" description="Low complexity" evidence="1">
    <location>
        <begin position="201"/>
        <end position="242"/>
    </location>
</feature>
<evidence type="ECO:0000256" key="1">
    <source>
        <dbReference type="SAM" id="MobiDB-lite"/>
    </source>
</evidence>
<reference evidence="3 4" key="1">
    <citation type="journal article" date="2021" name="Sci. Rep.">
        <title>Genome sequencing of the multicellular alga Astrephomene provides insights into convergent evolution of germ-soma differentiation.</title>
        <authorList>
            <person name="Yamashita S."/>
            <person name="Yamamoto K."/>
            <person name="Matsuzaki R."/>
            <person name="Suzuki S."/>
            <person name="Yamaguchi H."/>
            <person name="Hirooka S."/>
            <person name="Minakuchi Y."/>
            <person name="Miyagishima S."/>
            <person name="Kawachi M."/>
            <person name="Toyoda A."/>
            <person name="Nozaki H."/>
        </authorList>
    </citation>
    <scope>NUCLEOTIDE SEQUENCE [LARGE SCALE GENOMIC DNA]</scope>
    <source>
        <strain evidence="3 4">NIES-4017</strain>
    </source>
</reference>
<feature type="region of interest" description="Disordered" evidence="1">
    <location>
        <begin position="201"/>
        <end position="292"/>
    </location>
</feature>
<gene>
    <name evidence="3" type="ORF">Agub_g7993</name>
</gene>
<dbReference type="EMBL" id="BMAR01000014">
    <property type="protein sequence ID" value="GFR46411.1"/>
    <property type="molecule type" value="Genomic_DNA"/>
</dbReference>
<dbReference type="GO" id="GO:0045037">
    <property type="term" value="P:protein import into chloroplast stroma"/>
    <property type="evidence" value="ECO:0007669"/>
    <property type="project" value="TreeGrafter"/>
</dbReference>